<feature type="region of interest" description="Disordered" evidence="1">
    <location>
        <begin position="241"/>
        <end position="283"/>
    </location>
</feature>
<comment type="caution">
    <text evidence="2">The sequence shown here is derived from an EMBL/GenBank/DDBJ whole genome shotgun (WGS) entry which is preliminary data.</text>
</comment>
<gene>
    <name evidence="2" type="ORF">U0070_019786</name>
</gene>
<evidence type="ECO:0000256" key="1">
    <source>
        <dbReference type="SAM" id="MobiDB-lite"/>
    </source>
</evidence>
<organism evidence="2 3">
    <name type="scientific">Myodes glareolus</name>
    <name type="common">Bank vole</name>
    <name type="synonym">Clethrionomys glareolus</name>
    <dbReference type="NCBI Taxonomy" id="447135"/>
    <lineage>
        <taxon>Eukaryota</taxon>
        <taxon>Metazoa</taxon>
        <taxon>Chordata</taxon>
        <taxon>Craniata</taxon>
        <taxon>Vertebrata</taxon>
        <taxon>Euteleostomi</taxon>
        <taxon>Mammalia</taxon>
        <taxon>Eutheria</taxon>
        <taxon>Euarchontoglires</taxon>
        <taxon>Glires</taxon>
        <taxon>Rodentia</taxon>
        <taxon>Myomorpha</taxon>
        <taxon>Muroidea</taxon>
        <taxon>Cricetidae</taxon>
        <taxon>Arvicolinae</taxon>
        <taxon>Myodes</taxon>
    </lineage>
</organism>
<dbReference type="EMBL" id="JBBHLL010000048">
    <property type="protein sequence ID" value="KAK7824100.1"/>
    <property type="molecule type" value="Genomic_DNA"/>
</dbReference>
<evidence type="ECO:0000313" key="3">
    <source>
        <dbReference type="Proteomes" id="UP001488838"/>
    </source>
</evidence>
<dbReference type="Proteomes" id="UP001488838">
    <property type="component" value="Unassembled WGS sequence"/>
</dbReference>
<feature type="compositionally biased region" description="Basic and acidic residues" evidence="1">
    <location>
        <begin position="252"/>
        <end position="265"/>
    </location>
</feature>
<evidence type="ECO:0000313" key="2">
    <source>
        <dbReference type="EMBL" id="KAK7824100.1"/>
    </source>
</evidence>
<reference evidence="2 3" key="1">
    <citation type="journal article" date="2023" name="bioRxiv">
        <title>Conserved and derived expression patterns and positive selection on dental genes reveal complex evolutionary context of ever-growing rodent molars.</title>
        <authorList>
            <person name="Calamari Z.T."/>
            <person name="Song A."/>
            <person name="Cohen E."/>
            <person name="Akter M."/>
            <person name="Roy R.D."/>
            <person name="Hallikas O."/>
            <person name="Christensen M.M."/>
            <person name="Li P."/>
            <person name="Marangoni P."/>
            <person name="Jernvall J."/>
            <person name="Klein O.D."/>
        </authorList>
    </citation>
    <scope>NUCLEOTIDE SEQUENCE [LARGE SCALE GENOMIC DNA]</scope>
    <source>
        <strain evidence="2">V071</strain>
    </source>
</reference>
<feature type="compositionally biased region" description="Polar residues" evidence="1">
    <location>
        <begin position="241"/>
        <end position="251"/>
    </location>
</feature>
<dbReference type="AlphaFoldDB" id="A0AAW0JBC4"/>
<accession>A0AAW0JBC4</accession>
<proteinExistence type="predicted"/>
<protein>
    <submittedName>
        <fullName evidence="2">Uncharacterized protein</fullName>
    </submittedName>
</protein>
<keyword evidence="3" id="KW-1185">Reference proteome</keyword>
<name>A0AAW0JBC4_MYOGA</name>
<sequence>MIFSQQSLYLLIPLLKTHFAQIVTAHSLTSEAFLECPTEKRVHYRSIYNADSFSSQRVTLFPSSLRISQERHTTEEASTRKTLWERKVINDVIKFWTQHSTVLICQSRQSKMQAWHDCSTNNTALAEIFTCIELNSAKHYVTSQDSGQQLYIKSRSGAFTELNGPKGSLQVVEFTKFSADGVDKAHSWELRGKGGTRHSKWTCHISTNVALGEQLLEERLKEIHRVRRNMKMNAAMAVQMSDSDVSSGNYSNHRDRGNSSKEAETKVVPGEAASNQWHHQEGGCGDGANREIGTPTSQWTVKEANGIMNLDTL</sequence>